<dbReference type="InParanoid" id="C5KK16"/>
<organism evidence="2">
    <name type="scientific">Perkinsus marinus (strain ATCC 50983 / TXsc)</name>
    <dbReference type="NCBI Taxonomy" id="423536"/>
    <lineage>
        <taxon>Eukaryota</taxon>
        <taxon>Sar</taxon>
        <taxon>Alveolata</taxon>
        <taxon>Perkinsozoa</taxon>
        <taxon>Perkinsea</taxon>
        <taxon>Perkinsida</taxon>
        <taxon>Perkinsidae</taxon>
        <taxon>Perkinsus</taxon>
    </lineage>
</organism>
<protein>
    <submittedName>
        <fullName evidence="1">Uncharacterized protein</fullName>
    </submittedName>
</protein>
<dbReference type="InterPro" id="IPR036412">
    <property type="entry name" value="HAD-like_sf"/>
</dbReference>
<gene>
    <name evidence="1" type="ORF">Pmar_PMAR007006</name>
</gene>
<dbReference type="EMBL" id="GG673648">
    <property type="protein sequence ID" value="EER15274.1"/>
    <property type="molecule type" value="Genomic_DNA"/>
</dbReference>
<dbReference type="RefSeq" id="XP_002783478.1">
    <property type="nucleotide sequence ID" value="XM_002783432.1"/>
</dbReference>
<keyword evidence="2" id="KW-1185">Reference proteome</keyword>
<dbReference type="SUPFAM" id="SSF56784">
    <property type="entry name" value="HAD-like"/>
    <property type="match status" value="1"/>
</dbReference>
<reference evidence="1 2" key="1">
    <citation type="submission" date="2008-07" db="EMBL/GenBank/DDBJ databases">
        <authorList>
            <person name="El-Sayed N."/>
            <person name="Caler E."/>
            <person name="Inman J."/>
            <person name="Amedeo P."/>
            <person name="Hass B."/>
            <person name="Wortman J."/>
        </authorList>
    </citation>
    <scope>NUCLEOTIDE SEQUENCE [LARGE SCALE GENOMIC DNA]</scope>
    <source>
        <strain evidence="2">ATCC 50983 / TXsc</strain>
    </source>
</reference>
<sequence>MGSRRLTDGRAPKKQCTMDRFLTRPHRHTAQPLPRMISVDMDGTVADITKRLDYATRRAGTDKGPKFYNILLNGSLYKMDEPIAMARDFLEKYAASRGDIVYLSGRRAGTEGQSDTWLRQHGFPSGRIIHRRSGQNSHYFKQNTLLSLKRSHEVEAHFGDRPSDDGGAAEGADVRFILVSSSQWPTFEEVFGERVETVVTSPLKVEAANSNEEGEPVVERVEA</sequence>
<dbReference type="Proteomes" id="UP000007800">
    <property type="component" value="Unassembled WGS sequence"/>
</dbReference>
<dbReference type="Gene3D" id="3.40.50.1000">
    <property type="entry name" value="HAD superfamily/HAD-like"/>
    <property type="match status" value="1"/>
</dbReference>
<dbReference type="GeneID" id="9046002"/>
<proteinExistence type="predicted"/>
<accession>C5KK16</accession>
<name>C5KK16_PERM5</name>
<dbReference type="AlphaFoldDB" id="C5KK16"/>
<evidence type="ECO:0000313" key="2">
    <source>
        <dbReference type="Proteomes" id="UP000007800"/>
    </source>
</evidence>
<dbReference type="OrthoDB" id="449230at2759"/>
<evidence type="ECO:0000313" key="1">
    <source>
        <dbReference type="EMBL" id="EER15274.1"/>
    </source>
</evidence>
<dbReference type="InterPro" id="IPR023214">
    <property type="entry name" value="HAD_sf"/>
</dbReference>